<dbReference type="STRING" id="649760.HMPREF0971_03156"/>
<dbReference type="Proteomes" id="UP000004079">
    <property type="component" value="Unassembled WGS sequence"/>
</dbReference>
<dbReference type="RefSeq" id="WP_004375642.1">
    <property type="nucleotide sequence ID" value="NZ_GG703890.1"/>
</dbReference>
<dbReference type="PROSITE" id="PS51257">
    <property type="entry name" value="PROKAR_LIPOPROTEIN"/>
    <property type="match status" value="1"/>
</dbReference>
<name>D1QVW5_9BACT</name>
<comment type="similarity">
    <text evidence="2">Belongs to the SusD family.</text>
</comment>
<keyword evidence="5" id="KW-0998">Cell outer membrane</keyword>
<accession>D1QVW5</accession>
<comment type="caution">
    <text evidence="8">The sequence shown here is derived from an EMBL/GenBank/DDBJ whole genome shotgun (WGS) entry which is preliminary data.</text>
</comment>
<dbReference type="Pfam" id="PF07980">
    <property type="entry name" value="SusD_RagB"/>
    <property type="match status" value="1"/>
</dbReference>
<keyword evidence="3" id="KW-0732">Signal</keyword>
<comment type="subcellular location">
    <subcellularLocation>
        <location evidence="1">Cell outer membrane</location>
    </subcellularLocation>
</comment>
<dbReference type="Gene3D" id="1.25.40.390">
    <property type="match status" value="1"/>
</dbReference>
<evidence type="ECO:0000259" key="7">
    <source>
        <dbReference type="Pfam" id="PF14322"/>
    </source>
</evidence>
<dbReference type="SUPFAM" id="SSF48452">
    <property type="entry name" value="TPR-like"/>
    <property type="match status" value="1"/>
</dbReference>
<dbReference type="EMBL" id="ACUZ02000058">
    <property type="protein sequence ID" value="EFB30578.1"/>
    <property type="molecule type" value="Genomic_DNA"/>
</dbReference>
<dbReference type="GO" id="GO:0009279">
    <property type="term" value="C:cell outer membrane"/>
    <property type="evidence" value="ECO:0007669"/>
    <property type="project" value="UniProtKB-SubCell"/>
</dbReference>
<dbReference type="HOGENOM" id="CLU_015553_1_4_10"/>
<evidence type="ECO:0000256" key="3">
    <source>
        <dbReference type="ARBA" id="ARBA00022729"/>
    </source>
</evidence>
<evidence type="ECO:0000256" key="5">
    <source>
        <dbReference type="ARBA" id="ARBA00023237"/>
    </source>
</evidence>
<dbReference type="InterPro" id="IPR011990">
    <property type="entry name" value="TPR-like_helical_dom_sf"/>
</dbReference>
<protein>
    <submittedName>
        <fullName evidence="8">SusD family protein</fullName>
    </submittedName>
</protein>
<evidence type="ECO:0000313" key="8">
    <source>
        <dbReference type="EMBL" id="EFB30578.1"/>
    </source>
</evidence>
<dbReference type="InterPro" id="IPR033985">
    <property type="entry name" value="SusD-like_N"/>
</dbReference>
<feature type="domain" description="RagB/SusD" evidence="6">
    <location>
        <begin position="413"/>
        <end position="650"/>
    </location>
</feature>
<reference evidence="8 9" key="1">
    <citation type="submission" date="2009-11" db="EMBL/GenBank/DDBJ databases">
        <authorList>
            <person name="Weinstock G."/>
            <person name="Sodergren E."/>
            <person name="Clifton S."/>
            <person name="Fulton L."/>
            <person name="Fulton B."/>
            <person name="Courtney L."/>
            <person name="Fronick C."/>
            <person name="Harrison M."/>
            <person name="Strong C."/>
            <person name="Farmer C."/>
            <person name="Delahaunty K."/>
            <person name="Markovic C."/>
            <person name="Hall O."/>
            <person name="Minx P."/>
            <person name="Tomlinson C."/>
            <person name="Mitreva M."/>
            <person name="Nelson J."/>
            <person name="Hou S."/>
            <person name="Wollam A."/>
            <person name="Pepin K.H."/>
            <person name="Johnson M."/>
            <person name="Bhonagiri V."/>
            <person name="Nash W.E."/>
            <person name="Warren W."/>
            <person name="Chinwalla A."/>
            <person name="Mardis E.R."/>
            <person name="Wilson R.K."/>
        </authorList>
    </citation>
    <scope>NUCLEOTIDE SEQUENCE [LARGE SCALE GENOMIC DNA]</scope>
    <source>
        <strain evidence="8 9">F0302</strain>
    </source>
</reference>
<evidence type="ECO:0000256" key="2">
    <source>
        <dbReference type="ARBA" id="ARBA00006275"/>
    </source>
</evidence>
<evidence type="ECO:0000256" key="4">
    <source>
        <dbReference type="ARBA" id="ARBA00023136"/>
    </source>
</evidence>
<gene>
    <name evidence="8" type="ORF">HMPREF0971_03156</name>
</gene>
<dbReference type="Pfam" id="PF14322">
    <property type="entry name" value="SusD-like_3"/>
    <property type="match status" value="1"/>
</dbReference>
<feature type="domain" description="SusD-like N-terminal" evidence="7">
    <location>
        <begin position="116"/>
        <end position="238"/>
    </location>
</feature>
<evidence type="ECO:0000313" key="9">
    <source>
        <dbReference type="Proteomes" id="UP000004079"/>
    </source>
</evidence>
<evidence type="ECO:0000259" key="6">
    <source>
        <dbReference type="Pfam" id="PF07980"/>
    </source>
</evidence>
<dbReference type="InterPro" id="IPR012944">
    <property type="entry name" value="SusD_RagB_dom"/>
</dbReference>
<evidence type="ECO:0000256" key="1">
    <source>
        <dbReference type="ARBA" id="ARBA00004442"/>
    </source>
</evidence>
<dbReference type="AlphaFoldDB" id="D1QVW5"/>
<sequence>MKKNINNIMHGTLVIAIVSTMTACSDSFLEQKPLSFYEPSKTYSTESGLQSALTQCDKQLKTYRIDGNWNNVGIFTNYLMSDVGMYAKTDMGGGFQDNFDAKLTPTSGMAGGGDGNYMQRFWDQGYNMVKYANSILSYADQVKGLNEATRDAYVGRAYFHRAYAYYNLCLQFGDIPLVTKLLQVPKRNYTSTNKEAVFQMLVHDLEFAVAHVPSQRKMQLVGQVNQEACMQLLIKCYLVVGEYAKAEAMATDLINNHGLALMTQPFGTWQPSGEEKTWKVTRNVVWDLHRTPNIGDPANKETIMMIVNSNDEDFATYNIMRAVGVHWSNSVIRDPHGLATPGNNIARNNRNYNETLDWVRVAGRGISVNRTSFYYNKTIWNYNGQTDWQDLRHNRDVGNWMEMEDFKYNNPKSSFYGKHYQLYATQDYVDANGKVLVHNGDILCSDTIRSWYPTPLYQIYIKDEVAEANLGANQFQGAQGKGCNGDMYLFRLAETYLLRAEARFYQGNATGAADDVNAIRQRANAKKMFTTVTIGDIMDERARELYLEEFRQAEMVRVSWCLARSGKADEWGNTYSLNDWDKQEGTDLNGGSYWYRRCTYYNIFNRPYGKGQQGNQSFEYKINKHNLFWPIPNSAITANNQGTLRQNFGYDGYNENTPMWTTYTDAIADESVAGTTTTSPAKQN</sequence>
<keyword evidence="4" id="KW-0472">Membrane</keyword>
<proteinExistence type="inferred from homology"/>
<organism evidence="8 9">
    <name type="scientific">Segatella oris F0302</name>
    <dbReference type="NCBI Taxonomy" id="649760"/>
    <lineage>
        <taxon>Bacteria</taxon>
        <taxon>Pseudomonadati</taxon>
        <taxon>Bacteroidota</taxon>
        <taxon>Bacteroidia</taxon>
        <taxon>Bacteroidales</taxon>
        <taxon>Prevotellaceae</taxon>
        <taxon>Segatella</taxon>
    </lineage>
</organism>